<dbReference type="InterPro" id="IPR036291">
    <property type="entry name" value="NAD(P)-bd_dom_sf"/>
</dbReference>
<dbReference type="InterPro" id="IPR002347">
    <property type="entry name" value="SDR_fam"/>
</dbReference>
<dbReference type="Proteomes" id="UP001610861">
    <property type="component" value="Unassembled WGS sequence"/>
</dbReference>
<dbReference type="PRINTS" id="PR00081">
    <property type="entry name" value="GDHRDH"/>
</dbReference>
<gene>
    <name evidence="3" type="ORF">ACH3VR_02170</name>
</gene>
<evidence type="ECO:0000256" key="2">
    <source>
        <dbReference type="ARBA" id="ARBA00023002"/>
    </source>
</evidence>
<protein>
    <submittedName>
        <fullName evidence="3">SDR family NAD(P)-dependent oxidoreductase</fullName>
        <ecNumber evidence="3">1.1.1.-</ecNumber>
    </submittedName>
</protein>
<keyword evidence="4" id="KW-1185">Reference proteome</keyword>
<dbReference type="EMBL" id="JBIQWL010000001">
    <property type="protein sequence ID" value="MFH8249159.1"/>
    <property type="molecule type" value="Genomic_DNA"/>
</dbReference>
<dbReference type="NCBIfam" id="NF005559">
    <property type="entry name" value="PRK07231.1"/>
    <property type="match status" value="1"/>
</dbReference>
<keyword evidence="2 3" id="KW-0560">Oxidoreductase</keyword>
<name>A0ABW7Q2U5_9MICO</name>
<evidence type="ECO:0000313" key="3">
    <source>
        <dbReference type="EMBL" id="MFH8249159.1"/>
    </source>
</evidence>
<accession>A0ABW7Q2U5</accession>
<dbReference type="GO" id="GO:0016491">
    <property type="term" value="F:oxidoreductase activity"/>
    <property type="evidence" value="ECO:0007669"/>
    <property type="project" value="UniProtKB-KW"/>
</dbReference>
<dbReference type="SUPFAM" id="SSF51735">
    <property type="entry name" value="NAD(P)-binding Rossmann-fold domains"/>
    <property type="match status" value="1"/>
</dbReference>
<proteinExistence type="inferred from homology"/>
<reference evidence="3 4" key="1">
    <citation type="submission" date="2024-09" db="EMBL/GenBank/DDBJ databases">
        <authorList>
            <person name="Pan X."/>
        </authorList>
    </citation>
    <scope>NUCLEOTIDE SEQUENCE [LARGE SCALE GENOMIC DNA]</scope>
    <source>
        <strain evidence="3 4">B2969</strain>
    </source>
</reference>
<evidence type="ECO:0000313" key="4">
    <source>
        <dbReference type="Proteomes" id="UP001610861"/>
    </source>
</evidence>
<organism evidence="3 4">
    <name type="scientific">Microbacterium alkaliflavum</name>
    <dbReference type="NCBI Taxonomy" id="3248839"/>
    <lineage>
        <taxon>Bacteria</taxon>
        <taxon>Bacillati</taxon>
        <taxon>Actinomycetota</taxon>
        <taxon>Actinomycetes</taxon>
        <taxon>Micrococcales</taxon>
        <taxon>Microbacteriaceae</taxon>
        <taxon>Microbacterium</taxon>
    </lineage>
</organism>
<sequence>MTLEGKVAIVTGGNSGIGKAIVLELVAQGASVVIDWVTHPEATDELEQQLHALGDDKVTGVEADVSKVDDLEKLVDAAVSTFGRLDIMVNNAGVETRTDVLSTTEEQYDFVLDVNLKSAFFGTQLAAKQMIAQGGGGAIINISSVHEDWPMPGNTAYCLSKGGARMLTRTAGQELGPHGIRIVNVGPGAVATPINTSTMADPEKMKTLDAAIPLGRMAQPEEIASVVAFLGSDGGAYLNATTVFVDGGLMHSSPGL</sequence>
<dbReference type="RefSeq" id="WP_396639104.1">
    <property type="nucleotide sequence ID" value="NZ_JBIQWL010000001.1"/>
</dbReference>
<dbReference type="PRINTS" id="PR00080">
    <property type="entry name" value="SDRFAMILY"/>
</dbReference>
<evidence type="ECO:0000256" key="1">
    <source>
        <dbReference type="ARBA" id="ARBA00006484"/>
    </source>
</evidence>
<dbReference type="PANTHER" id="PTHR43639:SF1">
    <property type="entry name" value="SHORT-CHAIN DEHYDROGENASE_REDUCTASE FAMILY PROTEIN"/>
    <property type="match status" value="1"/>
</dbReference>
<comment type="caution">
    <text evidence="3">The sequence shown here is derived from an EMBL/GenBank/DDBJ whole genome shotgun (WGS) entry which is preliminary data.</text>
</comment>
<dbReference type="Gene3D" id="3.40.50.720">
    <property type="entry name" value="NAD(P)-binding Rossmann-like Domain"/>
    <property type="match status" value="1"/>
</dbReference>
<dbReference type="PANTHER" id="PTHR43639">
    <property type="entry name" value="OXIDOREDUCTASE, SHORT-CHAIN DEHYDROGENASE/REDUCTASE FAMILY (AFU_ORTHOLOGUE AFUA_5G02870)"/>
    <property type="match status" value="1"/>
</dbReference>
<dbReference type="Pfam" id="PF13561">
    <property type="entry name" value="adh_short_C2"/>
    <property type="match status" value="1"/>
</dbReference>
<dbReference type="EC" id="1.1.1.-" evidence="3"/>
<comment type="similarity">
    <text evidence="1">Belongs to the short-chain dehydrogenases/reductases (SDR) family.</text>
</comment>